<dbReference type="InterPro" id="IPR053057">
    <property type="entry name" value="XLG_GTP-binding"/>
</dbReference>
<comment type="caution">
    <text evidence="2">The sequence shown here is derived from an EMBL/GenBank/DDBJ whole genome shotgun (WGS) entry which is preliminary data.</text>
</comment>
<dbReference type="EMBL" id="JAIWQS010000004">
    <property type="protein sequence ID" value="KAJ8768789.1"/>
    <property type="molecule type" value="Genomic_DNA"/>
</dbReference>
<dbReference type="PANTHER" id="PTHR36486">
    <property type="entry name" value="OS01G0977800 PROTEIN"/>
    <property type="match status" value="1"/>
</dbReference>
<evidence type="ECO:0000313" key="3">
    <source>
        <dbReference type="Proteomes" id="UP001159364"/>
    </source>
</evidence>
<dbReference type="AlphaFoldDB" id="A0AAV8TRQ1"/>
<protein>
    <submittedName>
        <fullName evidence="2">Uncharacterized protein</fullName>
    </submittedName>
</protein>
<feature type="compositionally biased region" description="Polar residues" evidence="1">
    <location>
        <begin position="289"/>
        <end position="303"/>
    </location>
</feature>
<sequence length="323" mass="36000">MGNPKTTAQAKLELEELYSGIPDDSVNLTFQDLANVKSDTKSTEKKKATTMEAIQESKNVLNRMPSLDFNRGLQASKPYAVNDDGLGSVKRSLKEIGHRHHHHNNHLHHHNDVEDMDDSLDQNHVDGNHATGTKSNAEFRHTLENSVVMYDDASVMSTASMYSDKAGKSRRPGIPHSNICTVCSTYIYIFRQRCLVCGRAYCRTCVGSGMGDMPEGRKCFECLGKRFSQRYIERAGKISCWSSYPKTVKQAELKWAEKGPRRGGEGRATANMSTPSRPKSPMIPRSPAANYNWSQAQPNTSPSFVHASPYSPHSPAYRHSIPL</sequence>
<feature type="region of interest" description="Disordered" evidence="1">
    <location>
        <begin position="257"/>
        <end position="323"/>
    </location>
</feature>
<keyword evidence="3" id="KW-1185">Reference proteome</keyword>
<dbReference type="PANTHER" id="PTHR36486:SF2">
    <property type="entry name" value="OS01G0977800 PROTEIN"/>
    <property type="match status" value="1"/>
</dbReference>
<proteinExistence type="predicted"/>
<name>A0AAV8TRQ1_9ROSI</name>
<accession>A0AAV8TRQ1</accession>
<dbReference type="Proteomes" id="UP001159364">
    <property type="component" value="Linkage Group LG04"/>
</dbReference>
<organism evidence="2 3">
    <name type="scientific">Erythroxylum novogranatense</name>
    <dbReference type="NCBI Taxonomy" id="1862640"/>
    <lineage>
        <taxon>Eukaryota</taxon>
        <taxon>Viridiplantae</taxon>
        <taxon>Streptophyta</taxon>
        <taxon>Embryophyta</taxon>
        <taxon>Tracheophyta</taxon>
        <taxon>Spermatophyta</taxon>
        <taxon>Magnoliopsida</taxon>
        <taxon>eudicotyledons</taxon>
        <taxon>Gunneridae</taxon>
        <taxon>Pentapetalae</taxon>
        <taxon>rosids</taxon>
        <taxon>fabids</taxon>
        <taxon>Malpighiales</taxon>
        <taxon>Erythroxylaceae</taxon>
        <taxon>Erythroxylum</taxon>
    </lineage>
</organism>
<gene>
    <name evidence="2" type="ORF">K2173_023693</name>
</gene>
<reference evidence="2 3" key="1">
    <citation type="submission" date="2021-09" db="EMBL/GenBank/DDBJ databases">
        <title>Genomic insights and catalytic innovation underlie evolution of tropane alkaloids biosynthesis.</title>
        <authorList>
            <person name="Wang Y.-J."/>
            <person name="Tian T."/>
            <person name="Huang J.-P."/>
            <person name="Huang S.-X."/>
        </authorList>
    </citation>
    <scope>NUCLEOTIDE SEQUENCE [LARGE SCALE GENOMIC DNA]</scope>
    <source>
        <strain evidence="2">KIB-2018</strain>
        <tissue evidence="2">Leaf</tissue>
    </source>
</reference>
<evidence type="ECO:0000256" key="1">
    <source>
        <dbReference type="SAM" id="MobiDB-lite"/>
    </source>
</evidence>
<evidence type="ECO:0000313" key="2">
    <source>
        <dbReference type="EMBL" id="KAJ8768789.1"/>
    </source>
</evidence>